<keyword evidence="2" id="KW-0418">Kinase</keyword>
<protein>
    <submittedName>
        <fullName evidence="2">Protein kinase domain-containing protein, cytoplasmic</fullName>
    </submittedName>
</protein>
<dbReference type="GO" id="GO:0016301">
    <property type="term" value="F:kinase activity"/>
    <property type="evidence" value="ECO:0007669"/>
    <property type="project" value="UniProtKB-KW"/>
</dbReference>
<feature type="region of interest" description="Disordered" evidence="1">
    <location>
        <begin position="92"/>
        <end position="128"/>
    </location>
</feature>
<dbReference type="Proteomes" id="UP000297703">
    <property type="component" value="Unassembled WGS sequence"/>
</dbReference>
<comment type="caution">
    <text evidence="2">The sequence shown here is derived from an EMBL/GenBank/DDBJ whole genome shotgun (WGS) entry which is preliminary data.</text>
</comment>
<gene>
    <name evidence="2" type="ORF">DR999_PMT13347</name>
</gene>
<keyword evidence="3" id="KW-1185">Reference proteome</keyword>
<sequence length="128" mass="13742">MMGHMQKRRPYTHLLGKAGEGERQDTQLLVEGRLGDGRTGEQTEPLLAYGEGVLGGMAMHTELMVGCVGSHTEPLVGGDGRRGPQCHCFVGERGVRQSPPLGKGTQRAGWQRGDWGELHGAPAIEGEQ</sequence>
<organism evidence="2 3">
    <name type="scientific">Platysternon megacephalum</name>
    <name type="common">big-headed turtle</name>
    <dbReference type="NCBI Taxonomy" id="55544"/>
    <lineage>
        <taxon>Eukaryota</taxon>
        <taxon>Metazoa</taxon>
        <taxon>Chordata</taxon>
        <taxon>Craniata</taxon>
        <taxon>Vertebrata</taxon>
        <taxon>Euteleostomi</taxon>
        <taxon>Archelosauria</taxon>
        <taxon>Testudinata</taxon>
        <taxon>Testudines</taxon>
        <taxon>Cryptodira</taxon>
        <taxon>Durocryptodira</taxon>
        <taxon>Testudinoidea</taxon>
        <taxon>Platysternidae</taxon>
        <taxon>Platysternon</taxon>
    </lineage>
</organism>
<accession>A0A4D9E1T4</accession>
<keyword evidence="2" id="KW-0808">Transferase</keyword>
<reference evidence="2 3" key="2">
    <citation type="submission" date="2019-04" db="EMBL/GenBank/DDBJ databases">
        <title>The genome sequence of big-headed turtle.</title>
        <authorList>
            <person name="Gong S."/>
        </authorList>
    </citation>
    <scope>NUCLEOTIDE SEQUENCE [LARGE SCALE GENOMIC DNA]</scope>
    <source>
        <strain evidence="2">DO16091913</strain>
        <tissue evidence="2">Muscle</tissue>
    </source>
</reference>
<evidence type="ECO:0000313" key="3">
    <source>
        <dbReference type="Proteomes" id="UP000297703"/>
    </source>
</evidence>
<evidence type="ECO:0000313" key="2">
    <source>
        <dbReference type="EMBL" id="TFK04169.1"/>
    </source>
</evidence>
<proteinExistence type="predicted"/>
<evidence type="ECO:0000256" key="1">
    <source>
        <dbReference type="SAM" id="MobiDB-lite"/>
    </source>
</evidence>
<reference evidence="2 3" key="1">
    <citation type="submission" date="2019-04" db="EMBL/GenBank/DDBJ databases">
        <title>Draft genome of the big-headed turtle Platysternon megacephalum.</title>
        <authorList>
            <person name="Gong S."/>
        </authorList>
    </citation>
    <scope>NUCLEOTIDE SEQUENCE [LARGE SCALE GENOMIC DNA]</scope>
    <source>
        <strain evidence="2">DO16091913</strain>
        <tissue evidence="2">Muscle</tissue>
    </source>
</reference>
<name>A0A4D9E1T4_9SAUR</name>
<dbReference type="EMBL" id="QXTE01000144">
    <property type="protein sequence ID" value="TFK04169.1"/>
    <property type="molecule type" value="Genomic_DNA"/>
</dbReference>
<dbReference type="AlphaFoldDB" id="A0A4D9E1T4"/>